<evidence type="ECO:0000313" key="1">
    <source>
        <dbReference type="EMBL" id="GBP00472.1"/>
    </source>
</evidence>
<keyword evidence="2" id="KW-1185">Reference proteome</keyword>
<evidence type="ECO:0000313" key="2">
    <source>
        <dbReference type="Proteomes" id="UP000299102"/>
    </source>
</evidence>
<sequence length="69" mass="7273">MTREIPCAFPSRGAGADGRGLARRRALPANAFIDELSSGDLVVDPNAGTAPDFDSILLLISTISNMAWL</sequence>
<comment type="caution">
    <text evidence="1">The sequence shown here is derived from an EMBL/GenBank/DDBJ whole genome shotgun (WGS) entry which is preliminary data.</text>
</comment>
<dbReference type="Proteomes" id="UP000299102">
    <property type="component" value="Unassembled WGS sequence"/>
</dbReference>
<protein>
    <submittedName>
        <fullName evidence="1">Uncharacterized protein</fullName>
    </submittedName>
</protein>
<reference evidence="1 2" key="1">
    <citation type="journal article" date="2019" name="Commun. Biol.">
        <title>The bagworm genome reveals a unique fibroin gene that provides high tensile strength.</title>
        <authorList>
            <person name="Kono N."/>
            <person name="Nakamura H."/>
            <person name="Ohtoshi R."/>
            <person name="Tomita M."/>
            <person name="Numata K."/>
            <person name="Arakawa K."/>
        </authorList>
    </citation>
    <scope>NUCLEOTIDE SEQUENCE [LARGE SCALE GENOMIC DNA]</scope>
</reference>
<accession>A0A4C1SED5</accession>
<organism evidence="1 2">
    <name type="scientific">Eumeta variegata</name>
    <name type="common">Bagworm moth</name>
    <name type="synonym">Eumeta japonica</name>
    <dbReference type="NCBI Taxonomy" id="151549"/>
    <lineage>
        <taxon>Eukaryota</taxon>
        <taxon>Metazoa</taxon>
        <taxon>Ecdysozoa</taxon>
        <taxon>Arthropoda</taxon>
        <taxon>Hexapoda</taxon>
        <taxon>Insecta</taxon>
        <taxon>Pterygota</taxon>
        <taxon>Neoptera</taxon>
        <taxon>Endopterygota</taxon>
        <taxon>Lepidoptera</taxon>
        <taxon>Glossata</taxon>
        <taxon>Ditrysia</taxon>
        <taxon>Tineoidea</taxon>
        <taxon>Psychidae</taxon>
        <taxon>Oiketicinae</taxon>
        <taxon>Eumeta</taxon>
    </lineage>
</organism>
<gene>
    <name evidence="1" type="ORF">EVAR_72685_1</name>
</gene>
<dbReference type="EMBL" id="BGZK01003361">
    <property type="protein sequence ID" value="GBP00472.1"/>
    <property type="molecule type" value="Genomic_DNA"/>
</dbReference>
<dbReference type="AlphaFoldDB" id="A0A4C1SED5"/>
<proteinExistence type="predicted"/>
<name>A0A4C1SED5_EUMVA</name>